<dbReference type="PANTHER" id="PTHR44591">
    <property type="entry name" value="STRESS RESPONSE REGULATOR PROTEIN 1"/>
    <property type="match status" value="1"/>
</dbReference>
<dbReference type="EMBL" id="LDTF01000020">
    <property type="protein sequence ID" value="KTT99865.1"/>
    <property type="molecule type" value="Genomic_DNA"/>
</dbReference>
<sequence>MGQSQPLKRWPVLVVEDEPILRLDAISMVEKAGFEAVEALSSADAIQILEDRLDIRLVYMDLDMPRSRSGIEIAAAIRKRWPPIEIILTAAYFTRESVELPERAEFYSKPINHAEVVDAMHRLIGNREGQTA</sequence>
<evidence type="ECO:0000256" key="1">
    <source>
        <dbReference type="ARBA" id="ARBA00022553"/>
    </source>
</evidence>
<evidence type="ECO:0000256" key="2">
    <source>
        <dbReference type="PROSITE-ProRule" id="PRU00169"/>
    </source>
</evidence>
<dbReference type="GO" id="GO:0016301">
    <property type="term" value="F:kinase activity"/>
    <property type="evidence" value="ECO:0007669"/>
    <property type="project" value="UniProtKB-KW"/>
</dbReference>
<keyword evidence="1 2" id="KW-0597">Phosphoprotein</keyword>
<organism evidence="4 5">
    <name type="scientific">Sphingomonas yabuuchiae</name>
    <dbReference type="NCBI Taxonomy" id="172044"/>
    <lineage>
        <taxon>Bacteria</taxon>
        <taxon>Pseudomonadati</taxon>
        <taxon>Pseudomonadota</taxon>
        <taxon>Alphaproteobacteria</taxon>
        <taxon>Sphingomonadales</taxon>
        <taxon>Sphingomonadaceae</taxon>
        <taxon>Sphingomonas</taxon>
    </lineage>
</organism>
<dbReference type="PATRIC" id="fig|172044.3.peg.862"/>
<feature type="domain" description="Response regulatory" evidence="3">
    <location>
        <begin position="11"/>
        <end position="124"/>
    </location>
</feature>
<protein>
    <submittedName>
        <fullName evidence="4">Histidine kinase</fullName>
    </submittedName>
</protein>
<dbReference type="OrthoDB" id="9784719at2"/>
<evidence type="ECO:0000313" key="4">
    <source>
        <dbReference type="EMBL" id="KTT99865.1"/>
    </source>
</evidence>
<dbReference type="InterPro" id="IPR011006">
    <property type="entry name" value="CheY-like_superfamily"/>
</dbReference>
<evidence type="ECO:0000259" key="3">
    <source>
        <dbReference type="PROSITE" id="PS50110"/>
    </source>
</evidence>
<evidence type="ECO:0000313" key="5">
    <source>
        <dbReference type="Proteomes" id="UP000073923"/>
    </source>
</evidence>
<reference evidence="4 5" key="1">
    <citation type="journal article" date="2016" name="Front. Microbiol.">
        <title>Genomic Resource of Rice Seed Associated Bacteria.</title>
        <authorList>
            <person name="Midha S."/>
            <person name="Bansal K."/>
            <person name="Sharma S."/>
            <person name="Kumar N."/>
            <person name="Patil P.P."/>
            <person name="Chaudhry V."/>
            <person name="Patil P.B."/>
        </authorList>
    </citation>
    <scope>NUCLEOTIDE SEQUENCE [LARGE SCALE GENOMIC DNA]</scope>
    <source>
        <strain evidence="4 5">NS355</strain>
    </source>
</reference>
<proteinExistence type="predicted"/>
<feature type="modified residue" description="4-aspartylphosphate" evidence="2">
    <location>
        <position position="61"/>
    </location>
</feature>
<name>A0A147IVY3_9SPHN</name>
<dbReference type="InterPro" id="IPR050595">
    <property type="entry name" value="Bact_response_regulator"/>
</dbReference>
<dbReference type="SMART" id="SM00448">
    <property type="entry name" value="REC"/>
    <property type="match status" value="1"/>
</dbReference>
<keyword evidence="4" id="KW-0418">Kinase</keyword>
<keyword evidence="4" id="KW-0808">Transferase</keyword>
<comment type="caution">
    <text evidence="4">The sequence shown here is derived from an EMBL/GenBank/DDBJ whole genome shotgun (WGS) entry which is preliminary data.</text>
</comment>
<accession>A0A147IVY3</accession>
<dbReference type="Gene3D" id="3.40.50.2300">
    <property type="match status" value="1"/>
</dbReference>
<gene>
    <name evidence="4" type="ORF">NS355_05640</name>
</gene>
<dbReference type="Pfam" id="PF00072">
    <property type="entry name" value="Response_reg"/>
    <property type="match status" value="1"/>
</dbReference>
<dbReference type="InterPro" id="IPR001789">
    <property type="entry name" value="Sig_transdc_resp-reg_receiver"/>
</dbReference>
<dbReference type="PANTHER" id="PTHR44591:SF3">
    <property type="entry name" value="RESPONSE REGULATORY DOMAIN-CONTAINING PROTEIN"/>
    <property type="match status" value="1"/>
</dbReference>
<dbReference type="GO" id="GO:0000160">
    <property type="term" value="P:phosphorelay signal transduction system"/>
    <property type="evidence" value="ECO:0007669"/>
    <property type="project" value="InterPro"/>
</dbReference>
<dbReference type="PROSITE" id="PS50110">
    <property type="entry name" value="RESPONSE_REGULATORY"/>
    <property type="match status" value="1"/>
</dbReference>
<dbReference type="AlphaFoldDB" id="A0A147IVY3"/>
<dbReference type="Proteomes" id="UP000073923">
    <property type="component" value="Unassembled WGS sequence"/>
</dbReference>
<dbReference type="SUPFAM" id="SSF52172">
    <property type="entry name" value="CheY-like"/>
    <property type="match status" value="1"/>
</dbReference>